<evidence type="ECO:0000256" key="17">
    <source>
        <dbReference type="ARBA" id="ARBA00060485"/>
    </source>
</evidence>
<evidence type="ECO:0000256" key="14">
    <source>
        <dbReference type="ARBA" id="ARBA00023288"/>
    </source>
</evidence>
<dbReference type="GO" id="GO:0005886">
    <property type="term" value="C:plasma membrane"/>
    <property type="evidence" value="ECO:0007669"/>
    <property type="project" value="UniProtKB-SubCell"/>
</dbReference>
<evidence type="ECO:0000256" key="19">
    <source>
        <dbReference type="PIRSR" id="PIRSR006268-2"/>
    </source>
</evidence>
<dbReference type="GO" id="GO:0016740">
    <property type="term" value="F:transferase activity"/>
    <property type="evidence" value="ECO:0007669"/>
    <property type="project" value="UniProtKB-UniRule"/>
</dbReference>
<keyword evidence="7 18" id="KW-0808">Transferase</keyword>
<dbReference type="KEGG" id="psym:J1N51_12240"/>
<accession>A0A975DAD4</accession>
<dbReference type="PANTHER" id="PTHR30040">
    <property type="entry name" value="THIAMINE BIOSYNTHESIS LIPOPROTEIN APBE"/>
    <property type="match status" value="1"/>
</dbReference>
<keyword evidence="5" id="KW-0997">Cell inner membrane</keyword>
<keyword evidence="13" id="KW-0564">Palmitate</keyword>
<keyword evidence="6 18" id="KW-0285">Flavoprotein</keyword>
<dbReference type="PANTHER" id="PTHR30040:SF2">
    <property type="entry name" value="FAD:PROTEIN FMN TRANSFERASE"/>
    <property type="match status" value="1"/>
</dbReference>
<dbReference type="RefSeq" id="WP_208831542.1">
    <property type="nucleotide sequence ID" value="NZ_CP072110.1"/>
</dbReference>
<proteinExistence type="inferred from homology"/>
<evidence type="ECO:0000256" key="18">
    <source>
        <dbReference type="PIRNR" id="PIRNR006268"/>
    </source>
</evidence>
<organism evidence="20 21">
    <name type="scientific">Psychrosphaera ytuae</name>
    <dbReference type="NCBI Taxonomy" id="2820710"/>
    <lineage>
        <taxon>Bacteria</taxon>
        <taxon>Pseudomonadati</taxon>
        <taxon>Pseudomonadota</taxon>
        <taxon>Gammaproteobacteria</taxon>
        <taxon>Alteromonadales</taxon>
        <taxon>Pseudoalteromonadaceae</taxon>
        <taxon>Psychrosphaera</taxon>
    </lineage>
</organism>
<feature type="binding site" evidence="19">
    <location>
        <position position="180"/>
    </location>
    <ligand>
        <name>Mg(2+)</name>
        <dbReference type="ChEBI" id="CHEBI:18420"/>
    </ligand>
</feature>
<comment type="catalytic activity">
    <reaction evidence="16 18">
        <text>L-threonyl-[protein] + FAD = FMN-L-threonyl-[protein] + AMP + H(+)</text>
        <dbReference type="Rhea" id="RHEA:36847"/>
        <dbReference type="Rhea" id="RHEA-COMP:11060"/>
        <dbReference type="Rhea" id="RHEA-COMP:11061"/>
        <dbReference type="ChEBI" id="CHEBI:15378"/>
        <dbReference type="ChEBI" id="CHEBI:30013"/>
        <dbReference type="ChEBI" id="CHEBI:57692"/>
        <dbReference type="ChEBI" id="CHEBI:74257"/>
        <dbReference type="ChEBI" id="CHEBI:456215"/>
        <dbReference type="EC" id="2.7.1.180"/>
    </reaction>
</comment>
<dbReference type="AlphaFoldDB" id="A0A975DAD4"/>
<evidence type="ECO:0000256" key="5">
    <source>
        <dbReference type="ARBA" id="ARBA00022519"/>
    </source>
</evidence>
<keyword evidence="10 18" id="KW-0274">FAD</keyword>
<evidence type="ECO:0000256" key="16">
    <source>
        <dbReference type="ARBA" id="ARBA00048540"/>
    </source>
</evidence>
<keyword evidence="4" id="KW-1003">Cell membrane</keyword>
<dbReference type="InterPro" id="IPR003374">
    <property type="entry name" value="ApbE-like_sf"/>
</dbReference>
<name>A0A975DAD4_9GAMM</name>
<evidence type="ECO:0000256" key="15">
    <source>
        <dbReference type="ARBA" id="ARBA00031306"/>
    </source>
</evidence>
<evidence type="ECO:0000256" key="10">
    <source>
        <dbReference type="ARBA" id="ARBA00022827"/>
    </source>
</evidence>
<sequence length="346" mass="38028">MTRNKVLLAWLALIGLAILLFLPRENSNEVQPVLLQGKTMGTTFNVKLYPKPEQLQNNNLFELVNDELIRINSLMSTYIEDSELSRLNQAKAGEPMLLSADNMIVLNESQRLFEASGGAFDVTVGPLVNLWGFGPDGRVTTQPSEQALMAIRDRVGMDLLTIEGNSVTKQHDNLYVDFSSIAKGYGVDQVANLLEGLGITDYLVEIGGEIRVSGQKPDGSAWRIAIERPIAEAREVQMVIEPKNLALATSGDYRNYFEVDGVRYSHTIDPTTGKPITHNLVSVSVLHPSSMTADALATMLTVLGPVAAIEYAEQENLPVYLIVKTEKGFKGIMSSRFEALFPENKG</sequence>
<keyword evidence="14" id="KW-0449">Lipoprotein</keyword>
<evidence type="ECO:0000256" key="9">
    <source>
        <dbReference type="ARBA" id="ARBA00022729"/>
    </source>
</evidence>
<dbReference type="GO" id="GO:0046872">
    <property type="term" value="F:metal ion binding"/>
    <property type="evidence" value="ECO:0007669"/>
    <property type="project" value="UniProtKB-UniRule"/>
</dbReference>
<evidence type="ECO:0000256" key="8">
    <source>
        <dbReference type="ARBA" id="ARBA00022723"/>
    </source>
</evidence>
<keyword evidence="12" id="KW-0472">Membrane</keyword>
<dbReference type="Pfam" id="PF02424">
    <property type="entry name" value="ApbE"/>
    <property type="match status" value="1"/>
</dbReference>
<comment type="subcellular location">
    <subcellularLocation>
        <location evidence="17">Cell inner membrane</location>
        <topology evidence="17">Lipid-anchor</topology>
        <orientation evidence="17">Periplasmic side</orientation>
    </subcellularLocation>
</comment>
<keyword evidence="9" id="KW-0732">Signal</keyword>
<dbReference type="InterPro" id="IPR024932">
    <property type="entry name" value="ApbE"/>
</dbReference>
<reference evidence="20" key="1">
    <citation type="submission" date="2021-03" db="EMBL/GenBank/DDBJ databases">
        <title>Description of Psychrosphaera ytuae sp. nov. isolated from deep sea sediment of South China Sea.</title>
        <authorList>
            <person name="Zhang J."/>
            <person name="Xu X.-D."/>
        </authorList>
    </citation>
    <scope>NUCLEOTIDE SEQUENCE</scope>
    <source>
        <strain evidence="20">MTZ26</strain>
    </source>
</reference>
<comment type="similarity">
    <text evidence="1 18">Belongs to the ApbE family.</text>
</comment>
<evidence type="ECO:0000256" key="7">
    <source>
        <dbReference type="ARBA" id="ARBA00022679"/>
    </source>
</evidence>
<comment type="cofactor">
    <cofactor evidence="19">
        <name>Mg(2+)</name>
        <dbReference type="ChEBI" id="CHEBI:18420"/>
    </cofactor>
    <cofactor evidence="19">
        <name>Mn(2+)</name>
        <dbReference type="ChEBI" id="CHEBI:29035"/>
    </cofactor>
    <text evidence="19">Magnesium. Can also use manganese.</text>
</comment>
<dbReference type="EC" id="2.7.1.180" evidence="2 18"/>
<evidence type="ECO:0000313" key="20">
    <source>
        <dbReference type="EMBL" id="QTH63486.1"/>
    </source>
</evidence>
<feature type="binding site" evidence="19">
    <location>
        <position position="294"/>
    </location>
    <ligand>
        <name>Mg(2+)</name>
        <dbReference type="ChEBI" id="CHEBI:18420"/>
    </ligand>
</feature>
<dbReference type="Gene3D" id="3.10.520.10">
    <property type="entry name" value="ApbE-like domains"/>
    <property type="match status" value="1"/>
</dbReference>
<feature type="binding site" evidence="19">
    <location>
        <position position="298"/>
    </location>
    <ligand>
        <name>Mg(2+)</name>
        <dbReference type="ChEBI" id="CHEBI:18420"/>
    </ligand>
</feature>
<evidence type="ECO:0000256" key="12">
    <source>
        <dbReference type="ARBA" id="ARBA00023136"/>
    </source>
</evidence>
<evidence type="ECO:0000256" key="2">
    <source>
        <dbReference type="ARBA" id="ARBA00011955"/>
    </source>
</evidence>
<evidence type="ECO:0000256" key="11">
    <source>
        <dbReference type="ARBA" id="ARBA00022842"/>
    </source>
</evidence>
<dbReference type="PIRSF" id="PIRSF006268">
    <property type="entry name" value="ApbE"/>
    <property type="match status" value="1"/>
</dbReference>
<dbReference type="FunFam" id="3.10.520.10:FF:000001">
    <property type="entry name" value="FAD:protein FMN transferase"/>
    <property type="match status" value="1"/>
</dbReference>
<dbReference type="SUPFAM" id="SSF143631">
    <property type="entry name" value="ApbE-like"/>
    <property type="match status" value="1"/>
</dbReference>
<keyword evidence="8 18" id="KW-0479">Metal-binding</keyword>
<keyword evidence="21" id="KW-1185">Reference proteome</keyword>
<evidence type="ECO:0000313" key="21">
    <source>
        <dbReference type="Proteomes" id="UP000682739"/>
    </source>
</evidence>
<evidence type="ECO:0000256" key="1">
    <source>
        <dbReference type="ARBA" id="ARBA00008282"/>
    </source>
</evidence>
<evidence type="ECO:0000256" key="4">
    <source>
        <dbReference type="ARBA" id="ARBA00022475"/>
    </source>
</evidence>
<evidence type="ECO:0000256" key="13">
    <source>
        <dbReference type="ARBA" id="ARBA00023139"/>
    </source>
</evidence>
<evidence type="ECO:0000256" key="6">
    <source>
        <dbReference type="ARBA" id="ARBA00022630"/>
    </source>
</evidence>
<keyword evidence="11 18" id="KW-0460">Magnesium</keyword>
<dbReference type="Proteomes" id="UP000682739">
    <property type="component" value="Chromosome"/>
</dbReference>
<evidence type="ECO:0000256" key="3">
    <source>
        <dbReference type="ARBA" id="ARBA00016337"/>
    </source>
</evidence>
<gene>
    <name evidence="20" type="ORF">J1N51_12240</name>
</gene>
<dbReference type="EMBL" id="CP072110">
    <property type="protein sequence ID" value="QTH63486.1"/>
    <property type="molecule type" value="Genomic_DNA"/>
</dbReference>
<protein>
    <recommendedName>
        <fullName evidence="3 18">FAD:protein FMN transferase</fullName>
        <ecNumber evidence="2 18">2.7.1.180</ecNumber>
    </recommendedName>
    <alternativeName>
        <fullName evidence="15 18">Flavin transferase</fullName>
    </alternativeName>
</protein>